<reference evidence="3 5" key="2">
    <citation type="submission" date="2018-11" db="EMBL/GenBank/DDBJ databases">
        <authorList>
            <consortium name="Pathogen Informatics"/>
        </authorList>
    </citation>
    <scope>NUCLEOTIDE SEQUENCE [LARGE SCALE GENOMIC DNA]</scope>
</reference>
<dbReference type="OrthoDB" id="5843172at2759"/>
<proteinExistence type="predicted"/>
<evidence type="ECO:0000256" key="1">
    <source>
        <dbReference type="SAM" id="SignalP"/>
    </source>
</evidence>
<evidence type="ECO:0000313" key="6">
    <source>
        <dbReference type="WBParaSite" id="DME_0000955001-mRNA-1"/>
    </source>
</evidence>
<dbReference type="InterPro" id="IPR002602">
    <property type="entry name" value="DB"/>
</dbReference>
<reference evidence="6" key="1">
    <citation type="submission" date="2017-02" db="UniProtKB">
        <authorList>
            <consortium name="WormBaseParasite"/>
        </authorList>
    </citation>
    <scope>IDENTIFICATION</scope>
</reference>
<dbReference type="Proteomes" id="UP000274756">
    <property type="component" value="Unassembled WGS sequence"/>
</dbReference>
<keyword evidence="1" id="KW-0732">Signal</keyword>
<evidence type="ECO:0000313" key="3">
    <source>
        <dbReference type="EMBL" id="VDN53244.1"/>
    </source>
</evidence>
<keyword evidence="5" id="KW-1185">Reference proteome</keyword>
<dbReference type="PANTHER" id="PTHR46705">
    <property type="entry name" value="PROTEIN CBG09805"/>
    <property type="match status" value="1"/>
</dbReference>
<evidence type="ECO:0000259" key="2">
    <source>
        <dbReference type="Pfam" id="PF01682"/>
    </source>
</evidence>
<dbReference type="WBParaSite" id="DME_0000955001-mRNA-1">
    <property type="protein sequence ID" value="DME_0000955001-mRNA-1"/>
    <property type="gene ID" value="DME_0000955001"/>
</dbReference>
<evidence type="ECO:0000313" key="4">
    <source>
        <dbReference type="Proteomes" id="UP000038040"/>
    </source>
</evidence>
<feature type="signal peptide" evidence="1">
    <location>
        <begin position="1"/>
        <end position="22"/>
    </location>
</feature>
<protein>
    <submittedName>
        <fullName evidence="6">DB domain-containing protein</fullName>
    </submittedName>
</protein>
<dbReference type="AlphaFoldDB" id="A0A0N4UNQ4"/>
<dbReference type="PANTHER" id="PTHR46705:SF15">
    <property type="entry name" value="DOMAIN OF UNKNOWN FUNCTION DB DOMAIN-CONTAINING PROTEIN"/>
    <property type="match status" value="1"/>
</dbReference>
<accession>A0A0N4UNQ4</accession>
<feature type="chain" id="PRO_5033720760" evidence="1">
    <location>
        <begin position="23"/>
        <end position="146"/>
    </location>
</feature>
<feature type="domain" description="Domain of unknown function DB" evidence="2">
    <location>
        <begin position="45"/>
        <end position="134"/>
    </location>
</feature>
<sequence length="146" mass="16633">MSPVRNLFHGSLFFVIVTYAQRESANEKLKRCCKAQESKFTNNQTAINVCLRAYCDFDSISQTNILVYLKHCDNRVVGTMFSCASSNVDHTKCCVDKGVSKKCLEYCSAQDGAPNNYVDYIFCVEEFNSIRDCFADFLEKHEPFAE</sequence>
<evidence type="ECO:0000313" key="5">
    <source>
        <dbReference type="Proteomes" id="UP000274756"/>
    </source>
</evidence>
<dbReference type="Pfam" id="PF01682">
    <property type="entry name" value="DB"/>
    <property type="match status" value="1"/>
</dbReference>
<organism evidence="4 6">
    <name type="scientific">Dracunculus medinensis</name>
    <name type="common">Guinea worm</name>
    <dbReference type="NCBI Taxonomy" id="318479"/>
    <lineage>
        <taxon>Eukaryota</taxon>
        <taxon>Metazoa</taxon>
        <taxon>Ecdysozoa</taxon>
        <taxon>Nematoda</taxon>
        <taxon>Chromadorea</taxon>
        <taxon>Rhabditida</taxon>
        <taxon>Spirurina</taxon>
        <taxon>Dracunculoidea</taxon>
        <taxon>Dracunculidae</taxon>
        <taxon>Dracunculus</taxon>
    </lineage>
</organism>
<dbReference type="Proteomes" id="UP000038040">
    <property type="component" value="Unplaced"/>
</dbReference>
<gene>
    <name evidence="3" type="ORF">DME_LOCUS3217</name>
</gene>
<dbReference type="STRING" id="318479.A0A0N4UNQ4"/>
<dbReference type="EMBL" id="UYYG01000114">
    <property type="protein sequence ID" value="VDN53244.1"/>
    <property type="molecule type" value="Genomic_DNA"/>
</dbReference>
<name>A0A0N4UNQ4_DRAME</name>